<sequence length="77" mass="8840">MEVEVTQERFGKTRSINVLLPDSPPAVLNTQNWRLEEVSIDSSLRESLQMKNIDETKLVGHVVVDLNTLEWEFVEEG</sequence>
<gene>
    <name evidence="1" type="ORF">DJ79_12280</name>
</gene>
<dbReference type="AlphaFoldDB" id="A0A256JDW5"/>
<reference evidence="1 2" key="1">
    <citation type="journal article" date="2014" name="Front. Microbiol.">
        <title>Population and genomic analysis of the genus Halorubrum.</title>
        <authorList>
            <person name="Fullmer M.S."/>
            <person name="Soucy S.M."/>
            <person name="Swithers K.S."/>
            <person name="Makkay A.M."/>
            <person name="Wheeler R."/>
            <person name="Ventosa A."/>
            <person name="Gogarten J.P."/>
            <person name="Papke R.T."/>
        </authorList>
    </citation>
    <scope>NUCLEOTIDE SEQUENCE [LARGE SCALE GENOMIC DNA]</scope>
    <source>
        <strain evidence="1 2">Ga2p</strain>
    </source>
</reference>
<comment type="caution">
    <text evidence="1">The sequence shown here is derived from an EMBL/GenBank/DDBJ whole genome shotgun (WGS) entry which is preliminary data.</text>
</comment>
<evidence type="ECO:0000313" key="2">
    <source>
        <dbReference type="Proteomes" id="UP000215607"/>
    </source>
</evidence>
<organism evidence="1 2">
    <name type="scientific">Halorubrum ezzemoulense</name>
    <name type="common">Halorubrum chaoviator</name>
    <dbReference type="NCBI Taxonomy" id="337243"/>
    <lineage>
        <taxon>Archaea</taxon>
        <taxon>Methanobacteriati</taxon>
        <taxon>Methanobacteriota</taxon>
        <taxon>Stenosarchaea group</taxon>
        <taxon>Halobacteria</taxon>
        <taxon>Halobacteriales</taxon>
        <taxon>Haloferacaceae</taxon>
        <taxon>Halorubrum</taxon>
    </lineage>
</organism>
<protein>
    <submittedName>
        <fullName evidence="1">Uncharacterized protein</fullName>
    </submittedName>
</protein>
<dbReference type="EMBL" id="NHPA01000056">
    <property type="protein sequence ID" value="OYR66507.1"/>
    <property type="molecule type" value="Genomic_DNA"/>
</dbReference>
<dbReference type="Proteomes" id="UP000215607">
    <property type="component" value="Unassembled WGS sequence"/>
</dbReference>
<proteinExistence type="predicted"/>
<accession>A0A256JDW5</accession>
<name>A0A256JDW5_HALEZ</name>
<evidence type="ECO:0000313" key="1">
    <source>
        <dbReference type="EMBL" id="OYR66507.1"/>
    </source>
</evidence>